<dbReference type="AlphaFoldDB" id="W9V394"/>
<dbReference type="EMBL" id="AONC01000052">
    <property type="protein sequence ID" value="EXJ13973.1"/>
    <property type="molecule type" value="Genomic_DNA"/>
</dbReference>
<keyword evidence="2" id="KW-0732">Signal</keyword>
<evidence type="ECO:0000313" key="3">
    <source>
        <dbReference type="EMBL" id="EXJ13973.1"/>
    </source>
</evidence>
<sequence length="128" mass="15693">MKVWFKALALMTLGTVLAAPVQARPDRYDVSDRFDHQVRLIERGMRSGELTDREVKRLRHEQYQLRDMARDLRHDGYSRHDRRLLDRRMDRAEDHIWQLRNNDERRSHHDKRYQPSPRQDDRDGGRYR</sequence>
<evidence type="ECO:0000313" key="4">
    <source>
        <dbReference type="Proteomes" id="UP000019460"/>
    </source>
</evidence>
<name>W9V394_9GAMM</name>
<organism evidence="3 4">
    <name type="scientific">Imhoffiella purpurea</name>
    <dbReference type="NCBI Taxonomy" id="1249627"/>
    <lineage>
        <taxon>Bacteria</taxon>
        <taxon>Pseudomonadati</taxon>
        <taxon>Pseudomonadota</taxon>
        <taxon>Gammaproteobacteria</taxon>
        <taxon>Chromatiales</taxon>
        <taxon>Chromatiaceae</taxon>
        <taxon>Imhoffiella</taxon>
    </lineage>
</organism>
<reference evidence="3 4" key="1">
    <citation type="submission" date="2012-11" db="EMBL/GenBank/DDBJ databases">
        <title>Genome assembly of Thiorhodococcus sp. AK35.</title>
        <authorList>
            <person name="Nupur N."/>
            <person name="Khatri I."/>
            <person name="Subramanian S."/>
            <person name="Pinnaka A."/>
        </authorList>
    </citation>
    <scope>NUCLEOTIDE SEQUENCE [LARGE SCALE GENOMIC DNA]</scope>
    <source>
        <strain evidence="3 4">AK35</strain>
    </source>
</reference>
<dbReference type="eggNOG" id="ENOG5031VD7">
    <property type="taxonomic scope" value="Bacteria"/>
</dbReference>
<protein>
    <recommendedName>
        <fullName evidence="5">Zinc resistance-associated protein</fullName>
    </recommendedName>
</protein>
<feature type="chain" id="PRO_5004933814" description="Zinc resistance-associated protein" evidence="2">
    <location>
        <begin position="19"/>
        <end position="128"/>
    </location>
</feature>
<feature type="compositionally biased region" description="Basic and acidic residues" evidence="1">
    <location>
        <begin position="97"/>
        <end position="107"/>
    </location>
</feature>
<dbReference type="Proteomes" id="UP000019460">
    <property type="component" value="Unassembled WGS sequence"/>
</dbReference>
<feature type="region of interest" description="Disordered" evidence="1">
    <location>
        <begin position="97"/>
        <end position="128"/>
    </location>
</feature>
<proteinExistence type="predicted"/>
<feature type="compositionally biased region" description="Basic and acidic residues" evidence="1">
    <location>
        <begin position="118"/>
        <end position="128"/>
    </location>
</feature>
<dbReference type="STRING" id="1249627.D779_3173"/>
<accession>W9V394</accession>
<gene>
    <name evidence="3" type="ORF">D779_3173</name>
</gene>
<evidence type="ECO:0000256" key="2">
    <source>
        <dbReference type="SAM" id="SignalP"/>
    </source>
</evidence>
<evidence type="ECO:0008006" key="5">
    <source>
        <dbReference type="Google" id="ProtNLM"/>
    </source>
</evidence>
<evidence type="ECO:0000256" key="1">
    <source>
        <dbReference type="SAM" id="MobiDB-lite"/>
    </source>
</evidence>
<keyword evidence="4" id="KW-1185">Reference proteome</keyword>
<dbReference type="OrthoDB" id="9866638at2"/>
<feature type="signal peptide" evidence="2">
    <location>
        <begin position="1"/>
        <end position="18"/>
    </location>
</feature>
<comment type="caution">
    <text evidence="3">The sequence shown here is derived from an EMBL/GenBank/DDBJ whole genome shotgun (WGS) entry which is preliminary data.</text>
</comment>
<dbReference type="RefSeq" id="WP_043756027.1">
    <property type="nucleotide sequence ID" value="NZ_AONC01000052.1"/>
</dbReference>